<dbReference type="InterPro" id="IPR029063">
    <property type="entry name" value="SAM-dependent_MTases_sf"/>
</dbReference>
<dbReference type="Pfam" id="PF01728">
    <property type="entry name" value="FtsJ"/>
    <property type="match status" value="1"/>
</dbReference>
<dbReference type="PANTHER" id="PTHR37524">
    <property type="entry name" value="RIBOSOMAL RNA LARGE SUBUNIT METHYLTRANSFERASE M"/>
    <property type="match status" value="1"/>
</dbReference>
<dbReference type="SUPFAM" id="SSF53335">
    <property type="entry name" value="S-adenosyl-L-methionine-dependent methyltransferases"/>
    <property type="match status" value="1"/>
</dbReference>
<dbReference type="InterPro" id="IPR002877">
    <property type="entry name" value="RNA_MeTrfase_FtsJ_dom"/>
</dbReference>
<dbReference type="RefSeq" id="WP_181873338.1">
    <property type="nucleotide sequence ID" value="NZ_QPJD01000002.1"/>
</dbReference>
<dbReference type="GO" id="GO:0032259">
    <property type="term" value="P:methylation"/>
    <property type="evidence" value="ECO:0007669"/>
    <property type="project" value="UniProtKB-KW"/>
</dbReference>
<dbReference type="PANTHER" id="PTHR37524:SF2">
    <property type="entry name" value="RIBOSOMAL RNA METHYLTRANSFERASE FTSJ DOMAIN-CONTAINING PROTEIN"/>
    <property type="match status" value="1"/>
</dbReference>
<evidence type="ECO:0000259" key="1">
    <source>
        <dbReference type="Pfam" id="PF01728"/>
    </source>
</evidence>
<accession>A0A368W6J4</accession>
<dbReference type="AlphaFoldDB" id="A0A368W6J4"/>
<dbReference type="Gene3D" id="3.40.50.150">
    <property type="entry name" value="Vaccinia Virus protein VP39"/>
    <property type="match status" value="1"/>
</dbReference>
<dbReference type="Proteomes" id="UP000252415">
    <property type="component" value="Unassembled WGS sequence"/>
</dbReference>
<name>A0A368W6J4_9BACL</name>
<feature type="domain" description="Ribosomal RNA methyltransferase FtsJ" evidence="1">
    <location>
        <begin position="179"/>
        <end position="268"/>
    </location>
</feature>
<evidence type="ECO:0000313" key="2">
    <source>
        <dbReference type="EMBL" id="RCW50962.1"/>
    </source>
</evidence>
<organism evidence="2 3">
    <name type="scientific">Paenibacillus prosopidis</name>
    <dbReference type="NCBI Taxonomy" id="630520"/>
    <lineage>
        <taxon>Bacteria</taxon>
        <taxon>Bacillati</taxon>
        <taxon>Bacillota</taxon>
        <taxon>Bacilli</taxon>
        <taxon>Bacillales</taxon>
        <taxon>Paenibacillaceae</taxon>
        <taxon>Paenibacillus</taxon>
    </lineage>
</organism>
<protein>
    <submittedName>
        <fullName evidence="2">23S rRNA (Cytidine2498-2'-O)-methyltransferase</fullName>
    </submittedName>
</protein>
<proteinExistence type="predicted"/>
<sequence length="338" mass="37868">MSQWIGTANQSYASYAMEELRRLIEGAAFTQLAAGEVFLMNSPQSRETTLQAIHQQEPIFLRHVQPVDRTIEIAGNANDLEQLSDMVRHAVLTFVNRRTAVHIRRTSNTAYLYSAADTKAVLDAVLEEIGAEPVVQQPEIIIAIYAAVNELYIGFGTPSDMLSDWPGGAVRFQREEGQVSRAKFKLLEAEREFGLNYAKYQKALDVGAAPGGWTSLLLERGLRVTAVDPADLHPSLLEYPTLTYLKRNASDVKFDAGSFDLLVCDMSWSPMLMCKLVLDLEPALAKGATAIITVKLMHRKPLQTIRDVISRLETEFALQKAKQLFHNREEITLYLQKK</sequence>
<keyword evidence="3" id="KW-1185">Reference proteome</keyword>
<dbReference type="GO" id="GO:0008168">
    <property type="term" value="F:methyltransferase activity"/>
    <property type="evidence" value="ECO:0007669"/>
    <property type="project" value="UniProtKB-KW"/>
</dbReference>
<dbReference type="CDD" id="cd02440">
    <property type="entry name" value="AdoMet_MTases"/>
    <property type="match status" value="1"/>
</dbReference>
<keyword evidence="2" id="KW-0808">Transferase</keyword>
<comment type="caution">
    <text evidence="2">The sequence shown here is derived from an EMBL/GenBank/DDBJ whole genome shotgun (WGS) entry which is preliminary data.</text>
</comment>
<keyword evidence="2" id="KW-0489">Methyltransferase</keyword>
<dbReference type="EMBL" id="QPJD01000002">
    <property type="protein sequence ID" value="RCW50962.1"/>
    <property type="molecule type" value="Genomic_DNA"/>
</dbReference>
<evidence type="ECO:0000313" key="3">
    <source>
        <dbReference type="Proteomes" id="UP000252415"/>
    </source>
</evidence>
<gene>
    <name evidence="2" type="ORF">DFP97_102154</name>
</gene>
<reference evidence="2 3" key="1">
    <citation type="submission" date="2018-07" db="EMBL/GenBank/DDBJ databases">
        <title>Genomic Encyclopedia of Type Strains, Phase III (KMG-III): the genomes of soil and plant-associated and newly described type strains.</title>
        <authorList>
            <person name="Whitman W."/>
        </authorList>
    </citation>
    <scope>NUCLEOTIDE SEQUENCE [LARGE SCALE GENOMIC DNA]</scope>
    <source>
        <strain evidence="2 3">CECT 7506</strain>
    </source>
</reference>